<accession>M0QI73</accession>
<comment type="caution">
    <text evidence="1">The sequence shown here is derived from an EMBL/GenBank/DDBJ whole genome shotgun (WGS) entry which is preliminary data.</text>
</comment>
<dbReference type="STRING" id="1223545.GS4_11_04210"/>
<sequence length="50" mass="5137">MAAWAGAVAPSIPAPIPTVASTAAAARVREARVRDIDMSTFLDSDPVLTV</sequence>
<reference evidence="1 2" key="1">
    <citation type="submission" date="2013-01" db="EMBL/GenBank/DDBJ databases">
        <title>Whole genome shotgun sequence of Gordonia soli NBRC 108243.</title>
        <authorList>
            <person name="Isaki-Nakamura S."/>
            <person name="Hosoyama A."/>
            <person name="Tsuchikane K."/>
            <person name="Ando Y."/>
            <person name="Baba S."/>
            <person name="Ohji S."/>
            <person name="Hamada M."/>
            <person name="Tamura T."/>
            <person name="Yamazoe A."/>
            <person name="Yamazaki S."/>
            <person name="Fujita N."/>
        </authorList>
    </citation>
    <scope>NUCLEOTIDE SEQUENCE [LARGE SCALE GENOMIC DNA]</scope>
    <source>
        <strain evidence="1 2">NBRC 108243</strain>
    </source>
</reference>
<dbReference type="Proteomes" id="UP000011666">
    <property type="component" value="Unassembled WGS sequence"/>
</dbReference>
<proteinExistence type="predicted"/>
<evidence type="ECO:0000313" key="1">
    <source>
        <dbReference type="EMBL" id="GAC68149.1"/>
    </source>
</evidence>
<gene>
    <name evidence="1" type="ORF">GS4_11_04210</name>
</gene>
<keyword evidence="2" id="KW-1185">Reference proteome</keyword>
<dbReference type="EMBL" id="BANX01000011">
    <property type="protein sequence ID" value="GAC68149.1"/>
    <property type="molecule type" value="Genomic_DNA"/>
</dbReference>
<name>M0QI73_9ACTN</name>
<evidence type="ECO:0000313" key="2">
    <source>
        <dbReference type="Proteomes" id="UP000011666"/>
    </source>
</evidence>
<organism evidence="1 2">
    <name type="scientific">Gordonia soli NBRC 108243</name>
    <dbReference type="NCBI Taxonomy" id="1223545"/>
    <lineage>
        <taxon>Bacteria</taxon>
        <taxon>Bacillati</taxon>
        <taxon>Actinomycetota</taxon>
        <taxon>Actinomycetes</taxon>
        <taxon>Mycobacteriales</taxon>
        <taxon>Gordoniaceae</taxon>
        <taxon>Gordonia</taxon>
    </lineage>
</organism>
<dbReference type="AlphaFoldDB" id="M0QI73"/>
<protein>
    <submittedName>
        <fullName evidence="1">Uncharacterized protein</fullName>
    </submittedName>
</protein>